<reference evidence="1" key="2">
    <citation type="submission" date="2023-03" db="EMBL/GenBank/DDBJ databases">
        <authorList>
            <person name="Inwood S.N."/>
            <person name="Skelly J.G."/>
            <person name="Guhlin J."/>
            <person name="Harrop T.W.R."/>
            <person name="Goldson S.G."/>
            <person name="Dearden P.K."/>
        </authorList>
    </citation>
    <scope>NUCLEOTIDE SEQUENCE</scope>
    <source>
        <strain evidence="1">Lincoln</strain>
        <tissue evidence="1">Whole body</tissue>
    </source>
</reference>
<proteinExistence type="predicted"/>
<protein>
    <submittedName>
        <fullName evidence="1">Uncharacterized protein</fullName>
    </submittedName>
</protein>
<evidence type="ECO:0000313" key="1">
    <source>
        <dbReference type="EMBL" id="KAK0180743.1"/>
    </source>
</evidence>
<sequence>MKAIFIILTIITCLSPLFVGSGYGIYKLFEKTTTKPTTPKSTTSEPIIIEIEPRMSALVMPKPSNLTSLEPTTPGPITPKPTPVYQWMKYSPELTNKKKLVRPDKYDTIIIGRLIYSDGNQIPCEVKISYTDETIVPHPEKKITDYKELEVLLAERDHYKFEKSSNGRVKENAIEGGKMNNETVYICRVHWKMKYYDAGMMQPSSHFCRTGFPRTNATTTYELLTFN</sequence>
<dbReference type="PANTHER" id="PTHR31649">
    <property type="entry name" value="AGAP009604-PA"/>
    <property type="match status" value="1"/>
</dbReference>
<dbReference type="EMBL" id="JAQQBR010000002">
    <property type="protein sequence ID" value="KAK0180743.1"/>
    <property type="molecule type" value="Genomic_DNA"/>
</dbReference>
<comment type="caution">
    <text evidence="1">The sequence shown here is derived from an EMBL/GenBank/DDBJ whole genome shotgun (WGS) entry which is preliminary data.</text>
</comment>
<evidence type="ECO:0000313" key="2">
    <source>
        <dbReference type="Proteomes" id="UP001168972"/>
    </source>
</evidence>
<accession>A0AA39L0J3</accession>
<dbReference type="PANTHER" id="PTHR31649:SF10">
    <property type="entry name" value="IP19903P-RELATED"/>
    <property type="match status" value="1"/>
</dbReference>
<dbReference type="Proteomes" id="UP001168972">
    <property type="component" value="Unassembled WGS sequence"/>
</dbReference>
<reference evidence="1" key="1">
    <citation type="journal article" date="2023" name="bioRxiv">
        <title>Scaffold-level genome assemblies of two parasitoid biocontrol wasps reveal the parthenogenesis mechanism and an associated novel virus.</title>
        <authorList>
            <person name="Inwood S."/>
            <person name="Skelly J."/>
            <person name="Guhlin J."/>
            <person name="Harrop T."/>
            <person name="Goldson S."/>
            <person name="Dearden P."/>
        </authorList>
    </citation>
    <scope>NUCLEOTIDE SEQUENCE</scope>
    <source>
        <strain evidence="1">Lincoln</strain>
        <tissue evidence="1">Whole body</tissue>
    </source>
</reference>
<keyword evidence="2" id="KW-1185">Reference proteome</keyword>
<dbReference type="InterPro" id="IPR006616">
    <property type="entry name" value="DM9_repeat"/>
</dbReference>
<dbReference type="AlphaFoldDB" id="A0AA39L0J3"/>
<gene>
    <name evidence="1" type="ORF">PV327_003095</name>
</gene>
<organism evidence="1 2">
    <name type="scientific">Microctonus hyperodae</name>
    <name type="common">Parasitoid wasp</name>
    <dbReference type="NCBI Taxonomy" id="165561"/>
    <lineage>
        <taxon>Eukaryota</taxon>
        <taxon>Metazoa</taxon>
        <taxon>Ecdysozoa</taxon>
        <taxon>Arthropoda</taxon>
        <taxon>Hexapoda</taxon>
        <taxon>Insecta</taxon>
        <taxon>Pterygota</taxon>
        <taxon>Neoptera</taxon>
        <taxon>Endopterygota</taxon>
        <taxon>Hymenoptera</taxon>
        <taxon>Apocrita</taxon>
        <taxon>Ichneumonoidea</taxon>
        <taxon>Braconidae</taxon>
        <taxon>Euphorinae</taxon>
        <taxon>Microctonus</taxon>
    </lineage>
</organism>
<dbReference type="Pfam" id="PF11901">
    <property type="entry name" value="DM9"/>
    <property type="match status" value="1"/>
</dbReference>
<name>A0AA39L0J3_MICHY</name>